<dbReference type="AlphaFoldDB" id="A0A2W5N8Z0"/>
<dbReference type="Pfam" id="PF04193">
    <property type="entry name" value="PQ-loop"/>
    <property type="match status" value="1"/>
</dbReference>
<evidence type="ECO:0000256" key="5">
    <source>
        <dbReference type="SAM" id="Phobius"/>
    </source>
</evidence>
<evidence type="ECO:0000256" key="1">
    <source>
        <dbReference type="ARBA" id="ARBA00004141"/>
    </source>
</evidence>
<organism evidence="6 7">
    <name type="scientific">Rhodovulum sulfidophilum</name>
    <name type="common">Rhodobacter sulfidophilus</name>
    <dbReference type="NCBI Taxonomy" id="35806"/>
    <lineage>
        <taxon>Bacteria</taxon>
        <taxon>Pseudomonadati</taxon>
        <taxon>Pseudomonadota</taxon>
        <taxon>Alphaproteobacteria</taxon>
        <taxon>Rhodobacterales</taxon>
        <taxon>Paracoccaceae</taxon>
        <taxon>Rhodovulum</taxon>
    </lineage>
</organism>
<comment type="subcellular location">
    <subcellularLocation>
        <location evidence="1">Membrane</location>
        <topology evidence="1">Multi-pass membrane protein</topology>
    </subcellularLocation>
</comment>
<dbReference type="GO" id="GO:0051119">
    <property type="term" value="F:sugar transmembrane transporter activity"/>
    <property type="evidence" value="ECO:0007669"/>
    <property type="project" value="InterPro"/>
</dbReference>
<evidence type="ECO:0008006" key="8">
    <source>
        <dbReference type="Google" id="ProtNLM"/>
    </source>
</evidence>
<accession>A0A2W5N8Z0</accession>
<protein>
    <recommendedName>
        <fullName evidence="8">MtN3 and saliva related transmembrane protein</fullName>
    </recommendedName>
</protein>
<dbReference type="NCBIfam" id="NF037968">
    <property type="entry name" value="SemiSWEET_2"/>
    <property type="match status" value="1"/>
</dbReference>
<name>A0A2W5N8Z0_RHOSU</name>
<keyword evidence="4 5" id="KW-0472">Membrane</keyword>
<feature type="transmembrane region" description="Helical" evidence="5">
    <location>
        <begin position="60"/>
        <end position="80"/>
    </location>
</feature>
<dbReference type="Gene3D" id="1.20.1280.290">
    <property type="match status" value="1"/>
</dbReference>
<feature type="transmembrane region" description="Helical" evidence="5">
    <location>
        <begin position="36"/>
        <end position="54"/>
    </location>
</feature>
<reference evidence="6 7" key="1">
    <citation type="submission" date="2017-08" db="EMBL/GenBank/DDBJ databases">
        <title>Infants hospitalized years apart are colonized by the same room-sourced microbial strains.</title>
        <authorList>
            <person name="Brooks B."/>
            <person name="Olm M.R."/>
            <person name="Firek B.A."/>
            <person name="Baker R."/>
            <person name="Thomas B.C."/>
            <person name="Morowitz M.J."/>
            <person name="Banfield J.F."/>
        </authorList>
    </citation>
    <scope>NUCLEOTIDE SEQUENCE [LARGE SCALE GENOMIC DNA]</scope>
    <source>
        <strain evidence="6">S2_005_002_R2_34</strain>
    </source>
</reference>
<dbReference type="InterPro" id="IPR006603">
    <property type="entry name" value="PQ-loop_rpt"/>
</dbReference>
<gene>
    <name evidence="6" type="ORF">DI556_12795</name>
</gene>
<dbReference type="GO" id="GO:0016020">
    <property type="term" value="C:membrane"/>
    <property type="evidence" value="ECO:0007669"/>
    <property type="project" value="UniProtKB-SubCell"/>
</dbReference>
<evidence type="ECO:0000313" key="6">
    <source>
        <dbReference type="EMBL" id="PZQ49018.1"/>
    </source>
</evidence>
<evidence type="ECO:0000313" key="7">
    <source>
        <dbReference type="Proteomes" id="UP000249185"/>
    </source>
</evidence>
<evidence type="ECO:0000256" key="4">
    <source>
        <dbReference type="ARBA" id="ARBA00023136"/>
    </source>
</evidence>
<evidence type="ECO:0000256" key="2">
    <source>
        <dbReference type="ARBA" id="ARBA00022692"/>
    </source>
</evidence>
<proteinExistence type="predicted"/>
<sequence>MPGIFEVTGLVAALLTTLAFLPQVIQTWRSRSTADLNLGMLLALATGVALWFIYGIGTGQLPVTLANGATLLLVSVLLGLKLRDRFRRA</sequence>
<dbReference type="Proteomes" id="UP000249185">
    <property type="component" value="Unassembled WGS sequence"/>
</dbReference>
<dbReference type="InterPro" id="IPR047662">
    <property type="entry name" value="SemiSWEET"/>
</dbReference>
<feature type="transmembrane region" description="Helical" evidence="5">
    <location>
        <begin position="6"/>
        <end position="24"/>
    </location>
</feature>
<comment type="caution">
    <text evidence="6">The sequence shown here is derived from an EMBL/GenBank/DDBJ whole genome shotgun (WGS) entry which is preliminary data.</text>
</comment>
<keyword evidence="2 5" id="KW-0812">Transmembrane</keyword>
<keyword evidence="3 5" id="KW-1133">Transmembrane helix</keyword>
<dbReference type="EMBL" id="QFPW01000009">
    <property type="protein sequence ID" value="PZQ49018.1"/>
    <property type="molecule type" value="Genomic_DNA"/>
</dbReference>
<evidence type="ECO:0000256" key="3">
    <source>
        <dbReference type="ARBA" id="ARBA00022989"/>
    </source>
</evidence>